<organism evidence="1 2">
    <name type="scientific">Elysia crispata</name>
    <name type="common">lettuce slug</name>
    <dbReference type="NCBI Taxonomy" id="231223"/>
    <lineage>
        <taxon>Eukaryota</taxon>
        <taxon>Metazoa</taxon>
        <taxon>Spiralia</taxon>
        <taxon>Lophotrochozoa</taxon>
        <taxon>Mollusca</taxon>
        <taxon>Gastropoda</taxon>
        <taxon>Heterobranchia</taxon>
        <taxon>Euthyneura</taxon>
        <taxon>Panpulmonata</taxon>
        <taxon>Sacoglossa</taxon>
        <taxon>Placobranchoidea</taxon>
        <taxon>Plakobranchidae</taxon>
        <taxon>Elysia</taxon>
    </lineage>
</organism>
<dbReference type="EMBL" id="JAWDGP010006995">
    <property type="protein sequence ID" value="KAK3731557.1"/>
    <property type="molecule type" value="Genomic_DNA"/>
</dbReference>
<evidence type="ECO:0000313" key="1">
    <source>
        <dbReference type="EMBL" id="KAK3731557.1"/>
    </source>
</evidence>
<protein>
    <submittedName>
        <fullName evidence="1">Uncharacterized protein</fullName>
    </submittedName>
</protein>
<gene>
    <name evidence="1" type="ORF">RRG08_007636</name>
</gene>
<reference evidence="1" key="1">
    <citation type="journal article" date="2023" name="G3 (Bethesda)">
        <title>A reference genome for the long-term kleptoplast-retaining sea slug Elysia crispata morphotype clarki.</title>
        <authorList>
            <person name="Eastman K.E."/>
            <person name="Pendleton A.L."/>
            <person name="Shaikh M.A."/>
            <person name="Suttiyut T."/>
            <person name="Ogas R."/>
            <person name="Tomko P."/>
            <person name="Gavelis G."/>
            <person name="Widhalm J.R."/>
            <person name="Wisecaver J.H."/>
        </authorList>
    </citation>
    <scope>NUCLEOTIDE SEQUENCE</scope>
    <source>
        <strain evidence="1">ECLA1</strain>
    </source>
</reference>
<accession>A0AAE1CSE8</accession>
<proteinExistence type="predicted"/>
<evidence type="ECO:0000313" key="2">
    <source>
        <dbReference type="Proteomes" id="UP001283361"/>
    </source>
</evidence>
<keyword evidence="2" id="KW-1185">Reference proteome</keyword>
<sequence length="142" mass="15551">MLAIVGICKPLIDTQNTIYSQWLKDGGAVMKSLTVRPHRSLARTNGALPTREGGPTSRDVRMHKRFGIIMSCPGINRWPGANILHFFLAFRVRGTDEGLGRLVLTPCIPHTLVHRTGSDGGTISTGTAGNCLKQHIKRLLQQ</sequence>
<dbReference type="AlphaFoldDB" id="A0AAE1CSE8"/>
<comment type="caution">
    <text evidence="1">The sequence shown here is derived from an EMBL/GenBank/DDBJ whole genome shotgun (WGS) entry which is preliminary data.</text>
</comment>
<dbReference type="Proteomes" id="UP001283361">
    <property type="component" value="Unassembled WGS sequence"/>
</dbReference>
<name>A0AAE1CSE8_9GAST</name>